<comment type="catalytic activity">
    <reaction evidence="1 10">
        <text>3-methyl-2-oxobutanoate + acetyl-CoA + H2O = (2S)-2-isopropylmalate + CoA + H(+)</text>
        <dbReference type="Rhea" id="RHEA:21524"/>
        <dbReference type="ChEBI" id="CHEBI:1178"/>
        <dbReference type="ChEBI" id="CHEBI:11851"/>
        <dbReference type="ChEBI" id="CHEBI:15377"/>
        <dbReference type="ChEBI" id="CHEBI:15378"/>
        <dbReference type="ChEBI" id="CHEBI:57287"/>
        <dbReference type="ChEBI" id="CHEBI:57288"/>
        <dbReference type="EC" id="2.3.3.13"/>
    </reaction>
</comment>
<protein>
    <recommendedName>
        <fullName evidence="4 10">2-isopropylmalate synthase</fullName>
        <ecNumber evidence="4 10">2.3.3.13</ecNumber>
    </recommendedName>
    <alternativeName>
        <fullName evidence="10">Alpha-IPM synthase</fullName>
    </alternativeName>
    <alternativeName>
        <fullName evidence="10">Alpha-isopropylmalate synthase</fullName>
    </alternativeName>
</protein>
<keyword evidence="10" id="KW-0963">Cytoplasm</keyword>
<dbReference type="GO" id="GO:0009098">
    <property type="term" value="P:L-leucine biosynthetic process"/>
    <property type="evidence" value="ECO:0007669"/>
    <property type="project" value="UniProtKB-UniRule"/>
</dbReference>
<dbReference type="GO" id="GO:0003852">
    <property type="term" value="F:2-isopropylmalate synthase activity"/>
    <property type="evidence" value="ECO:0007669"/>
    <property type="project" value="UniProtKB-UniRule"/>
</dbReference>
<evidence type="ECO:0000256" key="8">
    <source>
        <dbReference type="ARBA" id="ARBA00022723"/>
    </source>
</evidence>
<dbReference type="Pfam" id="PF08502">
    <property type="entry name" value="LeuA_dimer"/>
    <property type="match status" value="1"/>
</dbReference>
<comment type="pathway">
    <text evidence="2 10">Amino-acid biosynthesis; L-leucine biosynthesis; L-leucine from 3-methyl-2-oxobutanoate: step 1/4.</text>
</comment>
<evidence type="ECO:0000256" key="6">
    <source>
        <dbReference type="ARBA" id="ARBA00022605"/>
    </source>
</evidence>
<evidence type="ECO:0000313" key="13">
    <source>
        <dbReference type="Proteomes" id="UP000183656"/>
    </source>
</evidence>
<dbReference type="Pfam" id="PF22615">
    <property type="entry name" value="IPMS_D2"/>
    <property type="match status" value="1"/>
</dbReference>
<feature type="domain" description="Pyruvate carboxyltransferase" evidence="11">
    <location>
        <begin position="31"/>
        <end position="305"/>
    </location>
</feature>
<dbReference type="PROSITE" id="PS00815">
    <property type="entry name" value="AIPM_HOMOCIT_SYNTH_1"/>
    <property type="match status" value="1"/>
</dbReference>
<sequence>MIDQPCRKYQAAAPIALADRRWPANTLTRAPVWLSTDLRDGNQALFEPMNGARKMKLFQELVRIGFKEIEVGFPAASQTDFDFVRRLIDEDLVPEDVTLMVMTQSRSDLIERTVQALQGAPRAIVHLYNATAPVWRRVVFGMNVTQMLAFVEDHVAHLKRLTDARPETRWTLQYSPETFNATELEVSLKACQTALAAWGVGPGREVIINLPTTVENATPNRFADQVEWMHRHLAPREHIVLSVHPHNDRGTGVAAAELALLAGAQRVEGCLFGNGERCGNLDLVTVALNLYTQGVHPGLDFSDINAVARVAEECTGLPIHPRHPYAGDLVFTSFSGSHQDAIKKGFAVHDPEGQWQIPYLPIDPADLGRTYDSVIRVNSQSGKGGIAFLLERDQGVVMPRRMQVEFSAVVQRATDASETEMTGDALWALFQATYLRQPQGVPGLVTYHAHRLAGDGRGIEIDVAIDGTRLTLQGQGSGPIDAAVDALGLPLSVHAYEERATGTGAGAQALAIVEASLHGLPGATFGVGLHHNIVTASVQAVVGVANRLLQRRHAQARPVHPARATAMV</sequence>
<dbReference type="GO" id="GO:0000287">
    <property type="term" value="F:magnesium ion binding"/>
    <property type="evidence" value="ECO:0007669"/>
    <property type="project" value="UniProtKB-UniRule"/>
</dbReference>
<feature type="binding site" evidence="10">
    <location>
        <position position="246"/>
    </location>
    <ligand>
        <name>Mg(2+)</name>
        <dbReference type="ChEBI" id="CHEBI:18420"/>
    </ligand>
</feature>
<dbReference type="GO" id="GO:0005737">
    <property type="term" value="C:cytoplasm"/>
    <property type="evidence" value="ECO:0007669"/>
    <property type="project" value="UniProtKB-SubCell"/>
</dbReference>
<keyword evidence="7 10" id="KW-0808">Transferase</keyword>
<reference evidence="12 13" key="1">
    <citation type="submission" date="2016-10" db="EMBL/GenBank/DDBJ databases">
        <authorList>
            <person name="de Groot N.N."/>
        </authorList>
    </citation>
    <scope>NUCLEOTIDE SEQUENCE [LARGE SCALE GENOMIC DNA]</scope>
    <source>
        <strain evidence="12 13">R-24608</strain>
    </source>
</reference>
<evidence type="ECO:0000256" key="3">
    <source>
        <dbReference type="ARBA" id="ARBA00009767"/>
    </source>
</evidence>
<dbReference type="SMART" id="SM00917">
    <property type="entry name" value="LeuA_dimer"/>
    <property type="match status" value="1"/>
</dbReference>
<dbReference type="NCBIfam" id="NF002991">
    <property type="entry name" value="PRK03739.1"/>
    <property type="match status" value="1"/>
</dbReference>
<proteinExistence type="inferred from homology"/>
<dbReference type="Gene3D" id="3.30.160.270">
    <property type="match status" value="1"/>
</dbReference>
<dbReference type="UniPathway" id="UPA00048">
    <property type="reaction ID" value="UER00070"/>
</dbReference>
<evidence type="ECO:0000256" key="7">
    <source>
        <dbReference type="ARBA" id="ARBA00022679"/>
    </source>
</evidence>
<feature type="binding site" evidence="10">
    <location>
        <position position="40"/>
    </location>
    <ligand>
        <name>Mg(2+)</name>
        <dbReference type="ChEBI" id="CHEBI:18420"/>
    </ligand>
</feature>
<dbReference type="RefSeq" id="WP_054256981.1">
    <property type="nucleotide sequence ID" value="NZ_CYIG01000029.1"/>
</dbReference>
<dbReference type="SUPFAM" id="SSF51569">
    <property type="entry name" value="Aldolase"/>
    <property type="match status" value="1"/>
</dbReference>
<dbReference type="OrthoDB" id="9803573at2"/>
<dbReference type="EC" id="2.3.3.13" evidence="4 10"/>
<keyword evidence="9 10" id="KW-0100">Branched-chain amino acid biosynthesis</keyword>
<feature type="binding site" evidence="10">
    <location>
        <position position="280"/>
    </location>
    <ligand>
        <name>Mg(2+)</name>
        <dbReference type="ChEBI" id="CHEBI:18420"/>
    </ligand>
</feature>
<dbReference type="InterPro" id="IPR013709">
    <property type="entry name" value="2-isopropylmalate_synth_dimer"/>
</dbReference>
<dbReference type="PROSITE" id="PS50991">
    <property type="entry name" value="PYR_CT"/>
    <property type="match status" value="1"/>
</dbReference>
<dbReference type="InterPro" id="IPR002034">
    <property type="entry name" value="AIPM/Hcit_synth_CS"/>
</dbReference>
<dbReference type="SUPFAM" id="SSF110921">
    <property type="entry name" value="2-isopropylmalate synthase LeuA, allosteric (dimerisation) domain"/>
    <property type="match status" value="1"/>
</dbReference>
<dbReference type="GO" id="GO:0003985">
    <property type="term" value="F:acetyl-CoA C-acetyltransferase activity"/>
    <property type="evidence" value="ECO:0007669"/>
    <property type="project" value="UniProtKB-UniRule"/>
</dbReference>
<comment type="cofactor">
    <cofactor evidence="10">
        <name>Mg(2+)</name>
        <dbReference type="ChEBI" id="CHEBI:18420"/>
    </cofactor>
</comment>
<dbReference type="HAMAP" id="MF_00572">
    <property type="entry name" value="LeuA_type2"/>
    <property type="match status" value="1"/>
</dbReference>
<evidence type="ECO:0000256" key="4">
    <source>
        <dbReference type="ARBA" id="ARBA00012973"/>
    </source>
</evidence>
<keyword evidence="8 10" id="KW-0479">Metal-binding</keyword>
<keyword evidence="5 10" id="KW-0432">Leucine biosynthesis</keyword>
<dbReference type="STRING" id="343013.SAMN04489707_101518"/>
<accession>A0A1I7I9H0</accession>
<dbReference type="Pfam" id="PF00682">
    <property type="entry name" value="HMGL-like"/>
    <property type="match status" value="1"/>
</dbReference>
<comment type="subunit">
    <text evidence="10">Homodimer.</text>
</comment>
<dbReference type="InterPro" id="IPR005668">
    <property type="entry name" value="IPM_Synthase"/>
</dbReference>
<dbReference type="SUPFAM" id="SSF89000">
    <property type="entry name" value="post-HMGL domain-like"/>
    <property type="match status" value="1"/>
</dbReference>
<dbReference type="PANTHER" id="PTHR46911">
    <property type="match status" value="1"/>
</dbReference>
<dbReference type="AlphaFoldDB" id="A0A1I7I9H0"/>
<comment type="function">
    <text evidence="10">Catalyzes the condensation of the acetyl group of acetyl-CoA with 3-methyl-2-oxobutanoate (2-ketoisovalerate) to form 3-carboxy-3-hydroxy-4-methylpentanoate (2-isopropylmalate).</text>
</comment>
<dbReference type="CDD" id="cd07942">
    <property type="entry name" value="DRE_TIM_LeuA"/>
    <property type="match status" value="1"/>
</dbReference>
<dbReference type="InterPro" id="IPR000891">
    <property type="entry name" value="PYR_CT"/>
</dbReference>
<dbReference type="PROSITE" id="PS00816">
    <property type="entry name" value="AIPM_HOMOCIT_SYNTH_2"/>
    <property type="match status" value="1"/>
</dbReference>
<evidence type="ECO:0000259" key="11">
    <source>
        <dbReference type="PROSITE" id="PS50991"/>
    </source>
</evidence>
<evidence type="ECO:0000313" key="12">
    <source>
        <dbReference type="EMBL" id="SFU69514.1"/>
    </source>
</evidence>
<name>A0A1I7I9H0_9BURK</name>
<feature type="region of interest" description="Regulatory domain" evidence="10">
    <location>
        <begin position="437"/>
        <end position="568"/>
    </location>
</feature>
<evidence type="ECO:0000256" key="2">
    <source>
        <dbReference type="ARBA" id="ARBA00004689"/>
    </source>
</evidence>
<dbReference type="InterPro" id="IPR013785">
    <property type="entry name" value="Aldolase_TIM"/>
</dbReference>
<keyword evidence="6 10" id="KW-0028">Amino-acid biosynthesis</keyword>
<keyword evidence="13" id="KW-1185">Reference proteome</keyword>
<evidence type="ECO:0000256" key="9">
    <source>
        <dbReference type="ARBA" id="ARBA00023304"/>
    </source>
</evidence>
<dbReference type="Proteomes" id="UP000183656">
    <property type="component" value="Unassembled WGS sequence"/>
</dbReference>
<evidence type="ECO:0000256" key="5">
    <source>
        <dbReference type="ARBA" id="ARBA00022430"/>
    </source>
</evidence>
<keyword evidence="10" id="KW-0460">Magnesium</keyword>
<dbReference type="PANTHER" id="PTHR46911:SF1">
    <property type="entry name" value="2-ISOPROPYLMALATE SYNTHASE"/>
    <property type="match status" value="1"/>
</dbReference>
<gene>
    <name evidence="10" type="primary">leuA</name>
    <name evidence="12" type="ORF">SAMN04489707_101518</name>
</gene>
<feature type="binding site" evidence="10">
    <location>
        <position position="244"/>
    </location>
    <ligand>
        <name>Mg(2+)</name>
        <dbReference type="ChEBI" id="CHEBI:18420"/>
    </ligand>
</feature>
<dbReference type="EMBL" id="FPBX01000015">
    <property type="protein sequence ID" value="SFU69514.1"/>
    <property type="molecule type" value="Genomic_DNA"/>
</dbReference>
<dbReference type="InterPro" id="IPR039371">
    <property type="entry name" value="LeuA_N_DRE-TIM"/>
</dbReference>
<comment type="subcellular location">
    <subcellularLocation>
        <location evidence="10">Cytoplasm</location>
    </subcellularLocation>
</comment>
<dbReference type="InterPro" id="IPR036230">
    <property type="entry name" value="LeuA_allosteric_dom_sf"/>
</dbReference>
<evidence type="ECO:0000256" key="1">
    <source>
        <dbReference type="ARBA" id="ARBA00000064"/>
    </source>
</evidence>
<dbReference type="Gene3D" id="3.20.20.70">
    <property type="entry name" value="Aldolase class I"/>
    <property type="match status" value="1"/>
</dbReference>
<dbReference type="InterPro" id="IPR054692">
    <property type="entry name" value="LeuA-like_post-cat"/>
</dbReference>
<evidence type="ECO:0000256" key="10">
    <source>
        <dbReference type="HAMAP-Rule" id="MF_00572"/>
    </source>
</evidence>
<comment type="similarity">
    <text evidence="3 10">Belongs to the alpha-IPM synthase/homocitrate synthase family. LeuA type 2 subfamily.</text>
</comment>
<organism evidence="12 13">
    <name type="scientific">Paenacidovorax caeni</name>
    <dbReference type="NCBI Taxonomy" id="343013"/>
    <lineage>
        <taxon>Bacteria</taxon>
        <taxon>Pseudomonadati</taxon>
        <taxon>Pseudomonadota</taxon>
        <taxon>Betaproteobacteria</taxon>
        <taxon>Burkholderiales</taxon>
        <taxon>Comamonadaceae</taxon>
        <taxon>Paenacidovorax</taxon>
    </lineage>
</organism>